<dbReference type="Pfam" id="PF09650">
    <property type="entry name" value="PHA_gran_rgn"/>
    <property type="match status" value="1"/>
</dbReference>
<dbReference type="KEGG" id="tmb:Thimo_1626"/>
<reference evidence="1 2" key="1">
    <citation type="submission" date="2011-09" db="EMBL/GenBank/DDBJ databases">
        <title>Complete sequence of chromosome of Thioflavicoccus mobilis 8321.</title>
        <authorList>
            <consortium name="US DOE Joint Genome Institute"/>
            <person name="Lucas S."/>
            <person name="Han J."/>
            <person name="Lapidus A."/>
            <person name="Cheng J.-F."/>
            <person name="Goodwin L."/>
            <person name="Pitluck S."/>
            <person name="Peters L."/>
            <person name="Ovchinnikova G."/>
            <person name="Lu M."/>
            <person name="Detter J.C."/>
            <person name="Han C."/>
            <person name="Tapia R."/>
            <person name="Land M."/>
            <person name="Hauser L."/>
            <person name="Kyrpides N."/>
            <person name="Ivanova N."/>
            <person name="Pagani I."/>
            <person name="Vogl K."/>
            <person name="Liu Z."/>
            <person name="Imhoff J."/>
            <person name="Thiel V."/>
            <person name="Frigaard N.-U."/>
            <person name="Bryant D."/>
            <person name="Woyke T."/>
        </authorList>
    </citation>
    <scope>NUCLEOTIDE SEQUENCE [LARGE SCALE GENOMIC DNA]</scope>
    <source>
        <strain evidence="1 2">8321</strain>
    </source>
</reference>
<proteinExistence type="predicted"/>
<dbReference type="OrthoDB" id="287584at2"/>
<dbReference type="EMBL" id="CP003051">
    <property type="protein sequence ID" value="AGA90404.1"/>
    <property type="molecule type" value="Genomic_DNA"/>
</dbReference>
<evidence type="ECO:0000313" key="1">
    <source>
        <dbReference type="EMBL" id="AGA90404.1"/>
    </source>
</evidence>
<dbReference type="STRING" id="765912.Thimo_1626"/>
<dbReference type="HOGENOM" id="CLU_161965_2_0_6"/>
<dbReference type="eggNOG" id="ENOG5031QCS">
    <property type="taxonomic scope" value="Bacteria"/>
</dbReference>
<dbReference type="InterPro" id="IPR013433">
    <property type="entry name" value="PHA_gran_rgn"/>
</dbReference>
<accession>L0GYL2</accession>
<gene>
    <name evidence="1" type="ORF">Thimo_1626</name>
</gene>
<name>L0GYL2_9GAMM</name>
<sequence>MSRIHFTRRHRLGVDEARVRISEVAQRLEREFHVACRWQGNRLSFKRSGVSGRIDVGEDAVTLDVHLGLFLLPMRQTIANRIDDKLTHVLS</sequence>
<organism evidence="1 2">
    <name type="scientific">Thioflavicoccus mobilis 8321</name>
    <dbReference type="NCBI Taxonomy" id="765912"/>
    <lineage>
        <taxon>Bacteria</taxon>
        <taxon>Pseudomonadati</taxon>
        <taxon>Pseudomonadota</taxon>
        <taxon>Gammaproteobacteria</taxon>
        <taxon>Chromatiales</taxon>
        <taxon>Chromatiaceae</taxon>
        <taxon>Thioflavicoccus</taxon>
    </lineage>
</organism>
<dbReference type="AlphaFoldDB" id="L0GYL2"/>
<dbReference type="NCBIfam" id="TIGR02610">
    <property type="entry name" value="PHA_gran_rgn"/>
    <property type="match status" value="1"/>
</dbReference>
<keyword evidence="2" id="KW-1185">Reference proteome</keyword>
<evidence type="ECO:0000313" key="2">
    <source>
        <dbReference type="Proteomes" id="UP000010816"/>
    </source>
</evidence>
<dbReference type="RefSeq" id="WP_015280545.1">
    <property type="nucleotide sequence ID" value="NC_019940.1"/>
</dbReference>
<protein>
    <submittedName>
        <fullName evidence="1">Putative polyhydroxyalkanoic acid system protein</fullName>
    </submittedName>
</protein>
<dbReference type="Proteomes" id="UP000010816">
    <property type="component" value="Chromosome"/>
</dbReference>